<protein>
    <submittedName>
        <fullName evidence="2">Uncharacterized protein</fullName>
    </submittedName>
</protein>
<proteinExistence type="predicted"/>
<sequence>MAPTDGLNVPTPTPSGLSNATAALGNSGAYGDPAWHGGLNVASVDLIAMLVSDAGLSAIEPQWWNASPLGCLLLGSQPRGGWQIMQRAVQWGADIPANCFGVTCNPNILYQYFACSIRNRLEVWKSSRFESPTRIRQNTPIHSPSDGPRAIVTGRTMNTQAGSSEEISTMEIQISSFNRKQMAEAVSKEEASTPPKSLEKHVDSASWRLWARRKPDKMPEFSKKWQVFDVNNRRPFSIPRPTKLVDGSRGGQAFMCELLRPRDNTVYTIEEQARMQFLSVLLVATSLIKDEHSEEWQEILREDFQLNTHLGKVFQRLFLGLVLANIIVVCFIVSVCYALWVRNIYDKAIPYAIQLCSLASWAYGAIGLLMLGGNPRVKMSFEDGIPGHIEARLVEKVQVRGHESLHIQELDPAGDLELHFGYQQGSVFTGDSSSCLVPGHIVKRVCALKLVITRPPEWYVGIVWFALYLCISIMLQIAGTKVAQIGSQIMSVFILILTSVFRGQGISGPESRMIPSWKAWPGAKYGAALVGKTQSRAQAGV</sequence>
<feature type="transmembrane region" description="Helical" evidence="1">
    <location>
        <begin position="352"/>
        <end position="371"/>
    </location>
</feature>
<keyword evidence="1" id="KW-0472">Membrane</keyword>
<accession>A0A1Y1YTQ9</accession>
<dbReference type="Proteomes" id="UP000193144">
    <property type="component" value="Unassembled WGS sequence"/>
</dbReference>
<dbReference type="OrthoDB" id="2898697at2759"/>
<gene>
    <name evidence="2" type="ORF">BCR34DRAFT_605919</name>
</gene>
<dbReference type="AlphaFoldDB" id="A0A1Y1YTQ9"/>
<feature type="transmembrane region" description="Helical" evidence="1">
    <location>
        <begin position="317"/>
        <end position="340"/>
    </location>
</feature>
<name>A0A1Y1YTQ9_9PLEO</name>
<keyword evidence="1" id="KW-0812">Transmembrane</keyword>
<dbReference type="EMBL" id="MCFA01000170">
    <property type="protein sequence ID" value="ORY01423.1"/>
    <property type="molecule type" value="Genomic_DNA"/>
</dbReference>
<evidence type="ECO:0000256" key="1">
    <source>
        <dbReference type="SAM" id="Phobius"/>
    </source>
</evidence>
<evidence type="ECO:0000313" key="3">
    <source>
        <dbReference type="Proteomes" id="UP000193144"/>
    </source>
</evidence>
<feature type="transmembrane region" description="Helical" evidence="1">
    <location>
        <begin position="458"/>
        <end position="479"/>
    </location>
</feature>
<comment type="caution">
    <text evidence="2">The sequence shown here is derived from an EMBL/GenBank/DDBJ whole genome shotgun (WGS) entry which is preliminary data.</text>
</comment>
<evidence type="ECO:0000313" key="2">
    <source>
        <dbReference type="EMBL" id="ORY01423.1"/>
    </source>
</evidence>
<keyword evidence="3" id="KW-1185">Reference proteome</keyword>
<keyword evidence="1" id="KW-1133">Transmembrane helix</keyword>
<organism evidence="2 3">
    <name type="scientific">Clohesyomyces aquaticus</name>
    <dbReference type="NCBI Taxonomy" id="1231657"/>
    <lineage>
        <taxon>Eukaryota</taxon>
        <taxon>Fungi</taxon>
        <taxon>Dikarya</taxon>
        <taxon>Ascomycota</taxon>
        <taxon>Pezizomycotina</taxon>
        <taxon>Dothideomycetes</taxon>
        <taxon>Pleosporomycetidae</taxon>
        <taxon>Pleosporales</taxon>
        <taxon>Lindgomycetaceae</taxon>
        <taxon>Clohesyomyces</taxon>
    </lineage>
</organism>
<reference evidence="2 3" key="1">
    <citation type="submission" date="2016-07" db="EMBL/GenBank/DDBJ databases">
        <title>Pervasive Adenine N6-methylation of Active Genes in Fungi.</title>
        <authorList>
            <consortium name="DOE Joint Genome Institute"/>
            <person name="Mondo S.J."/>
            <person name="Dannebaum R.O."/>
            <person name="Kuo R.C."/>
            <person name="Labutti K."/>
            <person name="Haridas S."/>
            <person name="Kuo A."/>
            <person name="Salamov A."/>
            <person name="Ahrendt S.R."/>
            <person name="Lipzen A."/>
            <person name="Sullivan W."/>
            <person name="Andreopoulos W.B."/>
            <person name="Clum A."/>
            <person name="Lindquist E."/>
            <person name="Daum C."/>
            <person name="Ramamoorthy G.K."/>
            <person name="Gryganskyi A."/>
            <person name="Culley D."/>
            <person name="Magnuson J.K."/>
            <person name="James T.Y."/>
            <person name="O'Malley M.A."/>
            <person name="Stajich J.E."/>
            <person name="Spatafora J.W."/>
            <person name="Visel A."/>
            <person name="Grigoriev I.V."/>
        </authorList>
    </citation>
    <scope>NUCLEOTIDE SEQUENCE [LARGE SCALE GENOMIC DNA]</scope>
    <source>
        <strain evidence="2 3">CBS 115471</strain>
    </source>
</reference>